<dbReference type="InterPro" id="IPR007630">
    <property type="entry name" value="RNA_pol_sigma70_r4"/>
</dbReference>
<keyword evidence="6" id="KW-0614">Plasmid</keyword>
<keyword evidence="4" id="KW-0804">Transcription</keyword>
<accession>A0AB38R4Z1</accession>
<evidence type="ECO:0000313" key="6">
    <source>
        <dbReference type="EMBL" id="UOE78278.1"/>
    </source>
</evidence>
<dbReference type="CDD" id="cd06171">
    <property type="entry name" value="Sigma70_r4"/>
    <property type="match status" value="1"/>
</dbReference>
<name>A0AB38R4Z1_PARTM</name>
<keyword evidence="1" id="KW-0805">Transcription regulation</keyword>
<evidence type="ECO:0000256" key="3">
    <source>
        <dbReference type="ARBA" id="ARBA00023125"/>
    </source>
</evidence>
<dbReference type="GO" id="GO:0016987">
    <property type="term" value="F:sigma factor activity"/>
    <property type="evidence" value="ECO:0007669"/>
    <property type="project" value="UniProtKB-KW"/>
</dbReference>
<sequence>MSNVIDDKVTKFFNDNKKALENPIVKGFLSNKNNYELLVRAITEPSKMNREKVDQAFTEHYKKVKKIKYISNLIRFFSIDFDKKIRKLNQRFLLTLDQPLAEDNNVSMKDLLMDTNTSINVFEQRSLKDQIENERLYRALDVLTQKQVLILEMIYVNNLTLREIANILDSTPQNVSNLHRKALEKLKKEIS</sequence>
<dbReference type="SUPFAM" id="SSF88659">
    <property type="entry name" value="Sigma3 and sigma4 domains of RNA polymerase sigma factors"/>
    <property type="match status" value="1"/>
</dbReference>
<evidence type="ECO:0000259" key="5">
    <source>
        <dbReference type="Pfam" id="PF04545"/>
    </source>
</evidence>
<dbReference type="PANTHER" id="PTHR30385">
    <property type="entry name" value="SIGMA FACTOR F FLAGELLAR"/>
    <property type="match status" value="1"/>
</dbReference>
<dbReference type="EMBL" id="CP063415">
    <property type="protein sequence ID" value="UOE78278.1"/>
    <property type="molecule type" value="Genomic_DNA"/>
</dbReference>
<protein>
    <submittedName>
        <fullName evidence="6">Sigma-70 family RNA polymerase sigma factor</fullName>
    </submittedName>
</protein>
<dbReference type="NCBIfam" id="TIGR02937">
    <property type="entry name" value="sigma70-ECF"/>
    <property type="match status" value="1"/>
</dbReference>
<dbReference type="RefSeq" id="WP_248295901.1">
    <property type="nucleotide sequence ID" value="NZ_CP063415.1"/>
</dbReference>
<dbReference type="AlphaFoldDB" id="A0AB38R4Z1"/>
<organism evidence="6 7">
    <name type="scientific">Parageobacillus thermoglucosidasius</name>
    <name type="common">Geobacillus thermoglucosidasius</name>
    <dbReference type="NCBI Taxonomy" id="1426"/>
    <lineage>
        <taxon>Bacteria</taxon>
        <taxon>Bacillati</taxon>
        <taxon>Bacillota</taxon>
        <taxon>Bacilli</taxon>
        <taxon>Bacillales</taxon>
        <taxon>Anoxybacillaceae</taxon>
        <taxon>Parageobacillus</taxon>
    </lineage>
</organism>
<dbReference type="GO" id="GO:0006352">
    <property type="term" value="P:DNA-templated transcription initiation"/>
    <property type="evidence" value="ECO:0007669"/>
    <property type="project" value="InterPro"/>
</dbReference>
<gene>
    <name evidence="6" type="ORF">IMI45_19810</name>
</gene>
<keyword evidence="3" id="KW-0238">DNA-binding</keyword>
<geneLocation type="plasmid" evidence="6 7">
    <name>unnamed1</name>
</geneLocation>
<feature type="domain" description="RNA polymerase sigma-70 region 4" evidence="5">
    <location>
        <begin position="139"/>
        <end position="188"/>
    </location>
</feature>
<evidence type="ECO:0000313" key="7">
    <source>
        <dbReference type="Proteomes" id="UP001058458"/>
    </source>
</evidence>
<proteinExistence type="predicted"/>
<evidence type="ECO:0000256" key="1">
    <source>
        <dbReference type="ARBA" id="ARBA00023015"/>
    </source>
</evidence>
<dbReference type="Proteomes" id="UP001058458">
    <property type="component" value="Plasmid unnamed1"/>
</dbReference>
<reference evidence="6" key="1">
    <citation type="submission" date="2020-10" db="EMBL/GenBank/DDBJ databases">
        <authorList>
            <person name="Delgado J.A."/>
            <person name="Gonzalez J.M."/>
        </authorList>
    </citation>
    <scope>NUCLEOTIDE SEQUENCE</scope>
    <source>
        <strain evidence="6">23.6</strain>
        <plasmid evidence="6">unnamed1</plasmid>
    </source>
</reference>
<dbReference type="InterPro" id="IPR013324">
    <property type="entry name" value="RNA_pol_sigma_r3/r4-like"/>
</dbReference>
<dbReference type="Gene3D" id="1.20.140.160">
    <property type="match status" value="1"/>
</dbReference>
<dbReference type="PANTHER" id="PTHR30385:SF7">
    <property type="entry name" value="RNA POLYMERASE SIGMA FACTOR FLIA"/>
    <property type="match status" value="1"/>
</dbReference>
<evidence type="ECO:0000256" key="4">
    <source>
        <dbReference type="ARBA" id="ARBA00023163"/>
    </source>
</evidence>
<keyword evidence="2" id="KW-0731">Sigma factor</keyword>
<evidence type="ECO:0000256" key="2">
    <source>
        <dbReference type="ARBA" id="ARBA00023082"/>
    </source>
</evidence>
<dbReference type="InterPro" id="IPR014284">
    <property type="entry name" value="RNA_pol_sigma-70_dom"/>
</dbReference>
<dbReference type="GO" id="GO:0003677">
    <property type="term" value="F:DNA binding"/>
    <property type="evidence" value="ECO:0007669"/>
    <property type="project" value="UniProtKB-KW"/>
</dbReference>
<dbReference type="Pfam" id="PF04545">
    <property type="entry name" value="Sigma70_r4"/>
    <property type="match status" value="1"/>
</dbReference>